<protein>
    <submittedName>
        <fullName evidence="1">Uncharacterized protein</fullName>
    </submittedName>
</protein>
<name>A0ACB9HW86_9ASTR</name>
<reference evidence="1 2" key="2">
    <citation type="journal article" date="2022" name="Mol. Ecol. Resour.">
        <title>The genomes of chicory, endive, great burdock and yacon provide insights into Asteraceae paleo-polyploidization history and plant inulin production.</title>
        <authorList>
            <person name="Fan W."/>
            <person name="Wang S."/>
            <person name="Wang H."/>
            <person name="Wang A."/>
            <person name="Jiang F."/>
            <person name="Liu H."/>
            <person name="Zhao H."/>
            <person name="Xu D."/>
            <person name="Zhang Y."/>
        </authorList>
    </citation>
    <scope>NUCLEOTIDE SEQUENCE [LARGE SCALE GENOMIC DNA]</scope>
    <source>
        <strain evidence="2">cv. Yunnan</strain>
        <tissue evidence="1">Leaves</tissue>
    </source>
</reference>
<evidence type="ECO:0000313" key="1">
    <source>
        <dbReference type="EMBL" id="KAI3799092.1"/>
    </source>
</evidence>
<dbReference type="Proteomes" id="UP001056120">
    <property type="component" value="Linkage Group LG11"/>
</dbReference>
<accession>A0ACB9HW86</accession>
<sequence>MNPSIGGESPQIPPPKPPIPPDPSLIVPNSTSCGIESLLDSRSIEDASSLEADGGVISGDGVLMGSPHEAGSSLPDLSVGSGGPISGEYTRRETRSSRRNPNHRHSSPYGGGKDGGAIRGEVPLSMKFPQLTAMSAPVTPSQVGNQTNYMVTPVSAPIGPMEVDNPLGAAAMPVPSGPIAPSQPHNPTVVPMDSSKVWSYAEKCKGSSNLDGLKLQYIPPIITPSGKRRVILTIDDLNSRLKHMPYICTCPSPVEEASLAPLVEQPSVAAVAAVEGGSGLNKVIQPKKTLPWLI</sequence>
<evidence type="ECO:0000313" key="2">
    <source>
        <dbReference type="Proteomes" id="UP001056120"/>
    </source>
</evidence>
<gene>
    <name evidence="1" type="ORF">L1987_34382</name>
</gene>
<proteinExistence type="predicted"/>
<reference evidence="2" key="1">
    <citation type="journal article" date="2022" name="Mol. Ecol. Resour.">
        <title>The genomes of chicory, endive, great burdock and yacon provide insights into Asteraceae palaeo-polyploidization history and plant inulin production.</title>
        <authorList>
            <person name="Fan W."/>
            <person name="Wang S."/>
            <person name="Wang H."/>
            <person name="Wang A."/>
            <person name="Jiang F."/>
            <person name="Liu H."/>
            <person name="Zhao H."/>
            <person name="Xu D."/>
            <person name="Zhang Y."/>
        </authorList>
    </citation>
    <scope>NUCLEOTIDE SEQUENCE [LARGE SCALE GENOMIC DNA]</scope>
    <source>
        <strain evidence="2">cv. Yunnan</strain>
    </source>
</reference>
<comment type="caution">
    <text evidence="1">The sequence shown here is derived from an EMBL/GenBank/DDBJ whole genome shotgun (WGS) entry which is preliminary data.</text>
</comment>
<organism evidence="1 2">
    <name type="scientific">Smallanthus sonchifolius</name>
    <dbReference type="NCBI Taxonomy" id="185202"/>
    <lineage>
        <taxon>Eukaryota</taxon>
        <taxon>Viridiplantae</taxon>
        <taxon>Streptophyta</taxon>
        <taxon>Embryophyta</taxon>
        <taxon>Tracheophyta</taxon>
        <taxon>Spermatophyta</taxon>
        <taxon>Magnoliopsida</taxon>
        <taxon>eudicotyledons</taxon>
        <taxon>Gunneridae</taxon>
        <taxon>Pentapetalae</taxon>
        <taxon>asterids</taxon>
        <taxon>campanulids</taxon>
        <taxon>Asterales</taxon>
        <taxon>Asteraceae</taxon>
        <taxon>Asteroideae</taxon>
        <taxon>Heliantheae alliance</taxon>
        <taxon>Millerieae</taxon>
        <taxon>Smallanthus</taxon>
    </lineage>
</organism>
<keyword evidence="2" id="KW-1185">Reference proteome</keyword>
<dbReference type="EMBL" id="CM042028">
    <property type="protein sequence ID" value="KAI3799092.1"/>
    <property type="molecule type" value="Genomic_DNA"/>
</dbReference>